<dbReference type="GO" id="GO:0008270">
    <property type="term" value="F:zinc ion binding"/>
    <property type="evidence" value="ECO:0007669"/>
    <property type="project" value="UniProtKB-KW"/>
</dbReference>
<reference evidence="5" key="1">
    <citation type="submission" date="2014-03" db="EMBL/GenBank/DDBJ databases">
        <authorList>
            <person name="Aksoy S."/>
            <person name="Warren W."/>
            <person name="Wilson R.K."/>
        </authorList>
    </citation>
    <scope>NUCLEOTIDE SEQUENCE [LARGE SCALE GENOMIC DNA]</scope>
    <source>
        <strain evidence="5">IAEA</strain>
    </source>
</reference>
<keyword evidence="1" id="KW-0863">Zinc-finger</keyword>
<dbReference type="PROSITE" id="PS00028">
    <property type="entry name" value="ZINC_FINGER_C2H2_1"/>
    <property type="match status" value="1"/>
</dbReference>
<evidence type="ECO:0000256" key="1">
    <source>
        <dbReference type="PROSITE-ProRule" id="PRU00042"/>
    </source>
</evidence>
<proteinExistence type="predicted"/>
<dbReference type="STRING" id="7398.A0A1A9ZE41"/>
<dbReference type="VEuPathDB" id="VectorBase:GPAI011833"/>
<protein>
    <recommendedName>
        <fullName evidence="3">C2H2-type domain-containing protein</fullName>
    </recommendedName>
</protein>
<reference evidence="4" key="2">
    <citation type="submission" date="2020-05" db="UniProtKB">
        <authorList>
            <consortium name="EnsemblMetazoa"/>
        </authorList>
    </citation>
    <scope>IDENTIFICATION</scope>
    <source>
        <strain evidence="4">IAEA</strain>
    </source>
</reference>
<dbReference type="AlphaFoldDB" id="A0A1A9ZE41"/>
<evidence type="ECO:0000313" key="4">
    <source>
        <dbReference type="EnsemblMetazoa" id="GPAI011833-PA"/>
    </source>
</evidence>
<evidence type="ECO:0000256" key="2">
    <source>
        <dbReference type="SAM" id="MobiDB-lite"/>
    </source>
</evidence>
<accession>A0A1A9ZE41</accession>
<organism evidence="4 5">
    <name type="scientific">Glossina pallidipes</name>
    <name type="common">Tsetse fly</name>
    <dbReference type="NCBI Taxonomy" id="7398"/>
    <lineage>
        <taxon>Eukaryota</taxon>
        <taxon>Metazoa</taxon>
        <taxon>Ecdysozoa</taxon>
        <taxon>Arthropoda</taxon>
        <taxon>Hexapoda</taxon>
        <taxon>Insecta</taxon>
        <taxon>Pterygota</taxon>
        <taxon>Neoptera</taxon>
        <taxon>Endopterygota</taxon>
        <taxon>Diptera</taxon>
        <taxon>Brachycera</taxon>
        <taxon>Muscomorpha</taxon>
        <taxon>Hippoboscoidea</taxon>
        <taxon>Glossinidae</taxon>
        <taxon>Glossina</taxon>
    </lineage>
</organism>
<evidence type="ECO:0000259" key="3">
    <source>
        <dbReference type="PROSITE" id="PS50157"/>
    </source>
</evidence>
<evidence type="ECO:0000313" key="5">
    <source>
        <dbReference type="Proteomes" id="UP000092445"/>
    </source>
</evidence>
<keyword evidence="5" id="KW-1185">Reference proteome</keyword>
<dbReference type="PROSITE" id="PS50157">
    <property type="entry name" value="ZINC_FINGER_C2H2_2"/>
    <property type="match status" value="1"/>
</dbReference>
<feature type="region of interest" description="Disordered" evidence="2">
    <location>
        <begin position="291"/>
        <end position="314"/>
    </location>
</feature>
<name>A0A1A9ZE41_GLOPL</name>
<feature type="domain" description="C2H2-type" evidence="3">
    <location>
        <begin position="555"/>
        <end position="583"/>
    </location>
</feature>
<dbReference type="InterPro" id="IPR013087">
    <property type="entry name" value="Znf_C2H2_type"/>
</dbReference>
<dbReference type="EnsemblMetazoa" id="GPAI011833-RA">
    <property type="protein sequence ID" value="GPAI011833-PA"/>
    <property type="gene ID" value="GPAI011833"/>
</dbReference>
<keyword evidence="1" id="KW-0862">Zinc</keyword>
<keyword evidence="1" id="KW-0479">Metal-binding</keyword>
<sequence>MICNRETSSTTTATETIMPIEKAATQVEATTTIATVTKVTPTNGRSSSPSSLLPVSLQSTLNDSANLGNSSVHKVIVATGGILSNSTRTCLLTNPSPKILKNTNNGGSNNDASGCISSDCSYGKTRIKNIIVTDIRHHHQTNHMFSNHPNCTNVLQQQEQKQQHQRHQQCSHLQKHKAKQFIQLLTCLVTVIRVISLPEFSAAQPQQQQQQHAQQQQQQHSRQLVSMNPETEAFLSNNITNFLATTTKTATRRTITIPFNANAKAIATTNQVTTFFSNSTYTTNATTSTIATTHTSKSTKNNRNNSTSRHNINSYTYVDDERNADDDNDKTKLAQVLSTTTTTSSSSLSYALVENTSVASIVKSTDFVMSNETFDFTPSLIRYQADGNFFLRFPRSLTSGKSSAATGGVDDTGLKMFGVSGSSSITNMFNPQTATGFNGNSIIECPSFDESSACPCYKFEDGLFLECPGTTAISLRSTLERISSPIHSLSIYDFDRSVTSLSQDVFQPGVNIRHLQFSHSHLETLKDNSLKNVRASLESLSIVNGKLTQYLHKECKCAICHKRLSSHCYLRRHIKRVHGAKLPAKGSDDDGNKNLPTYDGIDLEIAGPSSKPFDFDCNSE</sequence>
<dbReference type="Proteomes" id="UP000092445">
    <property type="component" value="Unassembled WGS sequence"/>
</dbReference>